<dbReference type="Gene3D" id="3.40.50.1390">
    <property type="entry name" value="Resolvase, N-terminal catalytic domain"/>
    <property type="match status" value="1"/>
</dbReference>
<comment type="caution">
    <text evidence="7">The sequence shown here is derived from an EMBL/GenBank/DDBJ whole genome shotgun (WGS) entry which is preliminary data.</text>
</comment>
<dbReference type="RefSeq" id="WP_045263266.1">
    <property type="nucleotide sequence ID" value="NZ_JYIV01000022.1"/>
</dbReference>
<dbReference type="GO" id="GO:0003677">
    <property type="term" value="F:DNA binding"/>
    <property type="evidence" value="ECO:0007669"/>
    <property type="project" value="UniProtKB-KW"/>
</dbReference>
<dbReference type="PANTHER" id="PTHR30461:SF2">
    <property type="entry name" value="SERINE RECOMBINASE PINE-RELATED"/>
    <property type="match status" value="1"/>
</dbReference>
<dbReference type="EMBL" id="JYIV01000022">
    <property type="protein sequence ID" value="KJL23810.1"/>
    <property type="molecule type" value="Genomic_DNA"/>
</dbReference>
<feature type="active site" description="O-(5'-phospho-DNA)-serine intermediate" evidence="4">
    <location>
        <position position="19"/>
    </location>
</feature>
<feature type="domain" description="Resolvase/invertase-type recombinase catalytic" evidence="6">
    <location>
        <begin position="11"/>
        <end position="146"/>
    </location>
</feature>
<accession>A0A0F0KUN7</accession>
<dbReference type="InterPro" id="IPR036162">
    <property type="entry name" value="Resolvase-like_N_sf"/>
</dbReference>
<protein>
    <submittedName>
        <fullName evidence="7">Transposon gamma-delta resolvase</fullName>
    </submittedName>
</protein>
<dbReference type="PANTHER" id="PTHR30461">
    <property type="entry name" value="DNA-INVERTASE FROM LAMBDOID PROPHAGE"/>
    <property type="match status" value="1"/>
</dbReference>
<evidence type="ECO:0000256" key="4">
    <source>
        <dbReference type="PIRSR" id="PIRSR606118-50"/>
    </source>
</evidence>
<proteinExistence type="predicted"/>
<dbReference type="PATRIC" id="fig|82380.10.peg.1353"/>
<dbReference type="InterPro" id="IPR006119">
    <property type="entry name" value="Resolv_N"/>
</dbReference>
<evidence type="ECO:0000256" key="5">
    <source>
        <dbReference type="SAM" id="MobiDB-lite"/>
    </source>
</evidence>
<keyword evidence="1" id="KW-0229">DNA integration</keyword>
<dbReference type="PROSITE" id="PS51736">
    <property type="entry name" value="RECOMBINASES_3"/>
    <property type="match status" value="1"/>
</dbReference>
<reference evidence="7 8" key="1">
    <citation type="submission" date="2015-02" db="EMBL/GenBank/DDBJ databases">
        <title>Draft genome sequences of ten Microbacterium spp. with emphasis on heavy metal contaminated environments.</title>
        <authorList>
            <person name="Corretto E."/>
        </authorList>
    </citation>
    <scope>NUCLEOTIDE SEQUENCE [LARGE SCALE GENOMIC DNA]</scope>
    <source>
        <strain evidence="7 8">BEL163</strain>
    </source>
</reference>
<dbReference type="SMART" id="SM00857">
    <property type="entry name" value="Resolvase"/>
    <property type="match status" value="1"/>
</dbReference>
<dbReference type="PROSITE" id="PS00398">
    <property type="entry name" value="RECOMBINASES_2"/>
    <property type="match status" value="1"/>
</dbReference>
<evidence type="ECO:0000256" key="1">
    <source>
        <dbReference type="ARBA" id="ARBA00022908"/>
    </source>
</evidence>
<keyword evidence="2" id="KW-0238">DNA-binding</keyword>
<dbReference type="Proteomes" id="UP000033725">
    <property type="component" value="Unassembled WGS sequence"/>
</dbReference>
<dbReference type="GO" id="GO:0000150">
    <property type="term" value="F:DNA strand exchange activity"/>
    <property type="evidence" value="ECO:0007669"/>
    <property type="project" value="InterPro"/>
</dbReference>
<evidence type="ECO:0000313" key="8">
    <source>
        <dbReference type="Proteomes" id="UP000033725"/>
    </source>
</evidence>
<organism evidence="7 8">
    <name type="scientific">Microbacterium oxydans</name>
    <dbReference type="NCBI Taxonomy" id="82380"/>
    <lineage>
        <taxon>Bacteria</taxon>
        <taxon>Bacillati</taxon>
        <taxon>Actinomycetota</taxon>
        <taxon>Actinomycetes</taxon>
        <taxon>Micrococcales</taxon>
        <taxon>Microbacteriaceae</taxon>
        <taxon>Microbacterium</taxon>
    </lineage>
</organism>
<feature type="region of interest" description="Disordered" evidence="5">
    <location>
        <begin position="137"/>
        <end position="157"/>
    </location>
</feature>
<dbReference type="GO" id="GO:0015074">
    <property type="term" value="P:DNA integration"/>
    <property type="evidence" value="ECO:0007669"/>
    <property type="project" value="UniProtKB-KW"/>
</dbReference>
<evidence type="ECO:0000259" key="6">
    <source>
        <dbReference type="PROSITE" id="PS51736"/>
    </source>
</evidence>
<evidence type="ECO:0000256" key="3">
    <source>
        <dbReference type="ARBA" id="ARBA00023172"/>
    </source>
</evidence>
<dbReference type="AlphaFoldDB" id="A0A0F0KUN7"/>
<dbReference type="CDD" id="cd03768">
    <property type="entry name" value="SR_ResInv"/>
    <property type="match status" value="1"/>
</dbReference>
<dbReference type="OrthoDB" id="128993at2"/>
<dbReference type="InterPro" id="IPR050639">
    <property type="entry name" value="SSR_resolvase"/>
</dbReference>
<gene>
    <name evidence="7" type="primary">tnpR</name>
    <name evidence="7" type="ORF">RN51_01346</name>
</gene>
<evidence type="ECO:0000256" key="2">
    <source>
        <dbReference type="ARBA" id="ARBA00023125"/>
    </source>
</evidence>
<dbReference type="SUPFAM" id="SSF53041">
    <property type="entry name" value="Resolvase-like"/>
    <property type="match status" value="1"/>
</dbReference>
<sequence length="194" mass="21506">MGTEESTTTGYVWGYRRVSSVAQSYERQTKALLDHGIPEKRIYEDKLSGKTMDRPGLNALLAVARPGDTVVVSSLDRLGRTVLGTLQTFEELEEAGIHVKSLKAGEDFEGITGKLLRNIMLSIAEWERENTRERAAEGRAALAAKGERKPRPKTALKPEKVAAVKALRAQAWTIDRIVKKEQISRASVYRALDA</sequence>
<dbReference type="InterPro" id="IPR006118">
    <property type="entry name" value="Recombinase_CS"/>
</dbReference>
<keyword evidence="3" id="KW-0233">DNA recombination</keyword>
<dbReference type="Pfam" id="PF00239">
    <property type="entry name" value="Resolvase"/>
    <property type="match status" value="1"/>
</dbReference>
<name>A0A0F0KUN7_9MICO</name>
<evidence type="ECO:0000313" key="7">
    <source>
        <dbReference type="EMBL" id="KJL23810.1"/>
    </source>
</evidence>